<dbReference type="PROSITE" id="PS00028">
    <property type="entry name" value="ZINC_FINGER_C2H2_1"/>
    <property type="match status" value="3"/>
</dbReference>
<dbReference type="GO" id="GO:0000981">
    <property type="term" value="F:DNA-binding transcription factor activity, RNA polymerase II-specific"/>
    <property type="evidence" value="ECO:0007669"/>
    <property type="project" value="TreeGrafter"/>
</dbReference>
<dbReference type="AlphaFoldDB" id="A0A8S4S9T9"/>
<dbReference type="EMBL" id="CAKXAJ010026053">
    <property type="protein sequence ID" value="CAH2253361.1"/>
    <property type="molecule type" value="Genomic_DNA"/>
</dbReference>
<keyword evidence="5" id="KW-0539">Nucleus</keyword>
<comment type="caution">
    <text evidence="9">The sequence shown here is derived from an EMBL/GenBank/DDBJ whole genome shotgun (WGS) entry which is preliminary data.</text>
</comment>
<dbReference type="SMART" id="SM00355">
    <property type="entry name" value="ZnF_C2H2"/>
    <property type="match status" value="10"/>
</dbReference>
<evidence type="ECO:0000256" key="5">
    <source>
        <dbReference type="ARBA" id="ARBA00023242"/>
    </source>
</evidence>
<dbReference type="PANTHER" id="PTHR24388">
    <property type="entry name" value="ZINC FINGER PROTEIN"/>
    <property type="match status" value="1"/>
</dbReference>
<evidence type="ECO:0000259" key="8">
    <source>
        <dbReference type="PROSITE" id="PS50157"/>
    </source>
</evidence>
<keyword evidence="4" id="KW-0862">Zinc</keyword>
<dbReference type="InterPro" id="IPR050527">
    <property type="entry name" value="Snail/Krueppel_Znf"/>
</dbReference>
<accession>A0A8S4S9T9</accession>
<dbReference type="Proteomes" id="UP000838756">
    <property type="component" value="Unassembled WGS sequence"/>
</dbReference>
<sequence>MAEDIDIDIEEHDLLKNPAIQRIFPDLSVLKQEIMDFDQGFPEEPENFKETYNNILFDKFNNTTGNVAALGSKAQSNVANNFQTKIILGSKPHKPKNEFKFYLKKDVKVILQNIAPYLTRTMRFCDVCLTLFPHKGSLNDHKLTAHPSLHHSSKEDIPVSENKKGYKCVLCDVRFTTQGSLRRHNKNVHNINQRNKEETINSLINEHNAMDKTYDLQTHHISNVCKPCFHCEKLFPNQQDLIDHLYTILYAKKAQVTLENIGEKEIKQEERSIDKSDVHLQKNENAITYLDIDSQRKVNESQSIYSCPICSYYFIEEMFYRSHVIVKHKVMKNMQIDKSSFNPMCKFCNVKYDDILSYNAHLRKSHKIEMLKSFDSVLQSYNVGARQSNSYNLLIPKATTVDINSKHGQLSASVNNSEKQDSLKPIYDNIRVAVSKILLFKCSECDIHFVTSDAAFKHFNHLESQKNWECKNCNRLFQDKDANVHEKQHKYSNYFKTVKIYAETQPRILYKCLMCSVHFSSKGKISEHCSICELEHSRSTESWYCKICDILIESSTNPSHKEDHTVNNFTPADFKIIDIQSPILKNISKNHSKNCCDDPYKLVKPSIDSKNPGRKNIKNKHNNVKISKSLSAKTNLTYNYCNHKLVPSFNENKIKVVLLGSKMKENAILQKNNILEPSFNGIVCDYTFYKCIDCEVCVRDVRNTVQHSCLIDAAKSQCIKCDLIFDEGKLKGHLKLHDTDPDFTRETILVKPFTNRKPSESVYKHNETFAFGIEINGKSKNENTNHIKTTSVQARVNTITAKLYKCSCGLHYVQQSSLEEHMKKCSGKNKSVQNCSKCCLSFTSDVLFKHLLEHHGDKNVIYKYEIVDNLKVGHLKI</sequence>
<dbReference type="GO" id="GO:0008270">
    <property type="term" value="F:zinc ion binding"/>
    <property type="evidence" value="ECO:0007669"/>
    <property type="project" value="UniProtKB-KW"/>
</dbReference>
<dbReference type="Gene3D" id="3.30.160.60">
    <property type="entry name" value="Classic Zinc Finger"/>
    <property type="match status" value="1"/>
</dbReference>
<keyword evidence="10" id="KW-1185">Reference proteome</keyword>
<dbReference type="PANTHER" id="PTHR24388:SF104">
    <property type="entry name" value="AT-RICH BINDING PROTEIN-RELATED"/>
    <property type="match status" value="1"/>
</dbReference>
<dbReference type="OrthoDB" id="7285826at2759"/>
<dbReference type="PROSITE" id="PS50157">
    <property type="entry name" value="ZINC_FINGER_C2H2_2"/>
    <property type="match status" value="1"/>
</dbReference>
<evidence type="ECO:0000256" key="1">
    <source>
        <dbReference type="ARBA" id="ARBA00022723"/>
    </source>
</evidence>
<dbReference type="InterPro" id="IPR013087">
    <property type="entry name" value="Znf_C2H2_type"/>
</dbReference>
<reference evidence="9" key="1">
    <citation type="submission" date="2022-03" db="EMBL/GenBank/DDBJ databases">
        <authorList>
            <person name="Lindestad O."/>
        </authorList>
    </citation>
    <scope>NUCLEOTIDE SEQUENCE</scope>
</reference>
<evidence type="ECO:0000313" key="10">
    <source>
        <dbReference type="Proteomes" id="UP000838756"/>
    </source>
</evidence>
<keyword evidence="2" id="KW-0677">Repeat</keyword>
<keyword evidence="3 7" id="KW-0863">Zinc-finger</keyword>
<comment type="similarity">
    <text evidence="6">Belongs to the snail C2H2-type zinc-finger protein family.</text>
</comment>
<proteinExistence type="inferred from homology"/>
<evidence type="ECO:0000256" key="2">
    <source>
        <dbReference type="ARBA" id="ARBA00022737"/>
    </source>
</evidence>
<name>A0A8S4S9T9_9NEOP</name>
<evidence type="ECO:0000256" key="3">
    <source>
        <dbReference type="ARBA" id="ARBA00022771"/>
    </source>
</evidence>
<feature type="domain" description="C2H2-type" evidence="8">
    <location>
        <begin position="166"/>
        <end position="194"/>
    </location>
</feature>
<gene>
    <name evidence="9" type="primary">jg976</name>
    <name evidence="9" type="ORF">PAEG_LOCUS22506</name>
</gene>
<evidence type="ECO:0000313" key="9">
    <source>
        <dbReference type="EMBL" id="CAH2253361.1"/>
    </source>
</evidence>
<keyword evidence="1" id="KW-0479">Metal-binding</keyword>
<evidence type="ECO:0000256" key="4">
    <source>
        <dbReference type="ARBA" id="ARBA00022833"/>
    </source>
</evidence>
<dbReference type="GO" id="GO:0000978">
    <property type="term" value="F:RNA polymerase II cis-regulatory region sequence-specific DNA binding"/>
    <property type="evidence" value="ECO:0007669"/>
    <property type="project" value="TreeGrafter"/>
</dbReference>
<protein>
    <submittedName>
        <fullName evidence="9">Jg976 protein</fullName>
    </submittedName>
</protein>
<organism evidence="9 10">
    <name type="scientific">Pararge aegeria aegeria</name>
    <dbReference type="NCBI Taxonomy" id="348720"/>
    <lineage>
        <taxon>Eukaryota</taxon>
        <taxon>Metazoa</taxon>
        <taxon>Ecdysozoa</taxon>
        <taxon>Arthropoda</taxon>
        <taxon>Hexapoda</taxon>
        <taxon>Insecta</taxon>
        <taxon>Pterygota</taxon>
        <taxon>Neoptera</taxon>
        <taxon>Endopterygota</taxon>
        <taxon>Lepidoptera</taxon>
        <taxon>Glossata</taxon>
        <taxon>Ditrysia</taxon>
        <taxon>Papilionoidea</taxon>
        <taxon>Nymphalidae</taxon>
        <taxon>Satyrinae</taxon>
        <taxon>Satyrini</taxon>
        <taxon>Parargina</taxon>
        <taxon>Pararge</taxon>
    </lineage>
</organism>
<evidence type="ECO:0000256" key="6">
    <source>
        <dbReference type="ARBA" id="ARBA00037948"/>
    </source>
</evidence>
<evidence type="ECO:0000256" key="7">
    <source>
        <dbReference type="PROSITE-ProRule" id="PRU00042"/>
    </source>
</evidence>